<protein>
    <submittedName>
        <fullName evidence="1">Uncharacterized protein</fullName>
    </submittedName>
</protein>
<dbReference type="EMBL" id="HACG01053282">
    <property type="protein sequence ID" value="CEL00153.1"/>
    <property type="molecule type" value="Transcribed_RNA"/>
</dbReference>
<accession>A0A0B7C4M1</accession>
<evidence type="ECO:0000313" key="1">
    <source>
        <dbReference type="EMBL" id="CEL00153.1"/>
    </source>
</evidence>
<reference evidence="1" key="1">
    <citation type="submission" date="2014-12" db="EMBL/GenBank/DDBJ databases">
        <title>Insight into the proteome of Arion vulgaris.</title>
        <authorList>
            <person name="Aradska J."/>
            <person name="Bulat T."/>
            <person name="Smidak R."/>
            <person name="Sarate P."/>
            <person name="Gangsoo J."/>
            <person name="Sialana F."/>
            <person name="Bilban M."/>
            <person name="Lubec G."/>
        </authorList>
    </citation>
    <scope>NUCLEOTIDE SEQUENCE</scope>
    <source>
        <tissue evidence="1">Skin</tissue>
    </source>
</reference>
<dbReference type="AlphaFoldDB" id="A0A0B7C4M1"/>
<sequence>RAHFFRTTHDQLCNSASGPQAKITFPIPDLEYSTVEKTSIRTLIWLQGDEL</sequence>
<gene>
    <name evidence="1" type="primary">ORF222988</name>
</gene>
<proteinExistence type="predicted"/>
<feature type="non-terminal residue" evidence="1">
    <location>
        <position position="1"/>
    </location>
</feature>
<name>A0A0B7C4M1_9EUPU</name>
<organism evidence="1">
    <name type="scientific">Arion vulgaris</name>
    <dbReference type="NCBI Taxonomy" id="1028688"/>
    <lineage>
        <taxon>Eukaryota</taxon>
        <taxon>Metazoa</taxon>
        <taxon>Spiralia</taxon>
        <taxon>Lophotrochozoa</taxon>
        <taxon>Mollusca</taxon>
        <taxon>Gastropoda</taxon>
        <taxon>Heterobranchia</taxon>
        <taxon>Euthyneura</taxon>
        <taxon>Panpulmonata</taxon>
        <taxon>Eupulmonata</taxon>
        <taxon>Stylommatophora</taxon>
        <taxon>Helicina</taxon>
        <taxon>Arionoidea</taxon>
        <taxon>Arionidae</taxon>
        <taxon>Arion</taxon>
    </lineage>
</organism>